<dbReference type="VEuPathDB" id="CryptoDB:Cvel_25217"/>
<accession>A0A0G4H8N9</accession>
<dbReference type="AlphaFoldDB" id="A0A0G4H8N9"/>
<feature type="compositionally biased region" description="Basic and acidic residues" evidence="1">
    <location>
        <begin position="23"/>
        <end position="35"/>
    </location>
</feature>
<protein>
    <submittedName>
        <fullName evidence="2">Uncharacterized protein</fullName>
    </submittedName>
</protein>
<proteinExistence type="predicted"/>
<reference evidence="2" key="1">
    <citation type="submission" date="2014-11" db="EMBL/GenBank/DDBJ databases">
        <authorList>
            <person name="Otto D Thomas"/>
            <person name="Naeem Raeece"/>
        </authorList>
    </citation>
    <scope>NUCLEOTIDE SEQUENCE</scope>
</reference>
<feature type="compositionally biased region" description="Basic and acidic residues" evidence="1">
    <location>
        <begin position="42"/>
        <end position="81"/>
    </location>
</feature>
<feature type="compositionally biased region" description="Basic residues" evidence="1">
    <location>
        <begin position="83"/>
        <end position="96"/>
    </location>
</feature>
<organism evidence="2">
    <name type="scientific">Chromera velia CCMP2878</name>
    <dbReference type="NCBI Taxonomy" id="1169474"/>
    <lineage>
        <taxon>Eukaryota</taxon>
        <taxon>Sar</taxon>
        <taxon>Alveolata</taxon>
        <taxon>Colpodellida</taxon>
        <taxon>Chromeraceae</taxon>
        <taxon>Chromera</taxon>
    </lineage>
</organism>
<name>A0A0G4H8N9_9ALVE</name>
<feature type="region of interest" description="Disordered" evidence="1">
    <location>
        <begin position="13"/>
        <end position="96"/>
    </location>
</feature>
<sequence>MLFVVTYPVEKIQRVSPSVASSRQEETESVKEATHNGRRNRTRDGQQDGQNKPETDRGGGDRQDTQTEGEKEKMGDCEWAKRAPGKRQRHRVTQKE</sequence>
<evidence type="ECO:0000313" key="2">
    <source>
        <dbReference type="EMBL" id="CEM40312.1"/>
    </source>
</evidence>
<dbReference type="EMBL" id="CDMZ01002014">
    <property type="protein sequence ID" value="CEM40312.1"/>
    <property type="molecule type" value="Genomic_DNA"/>
</dbReference>
<gene>
    <name evidence="2" type="ORF">Cvel_25217</name>
</gene>
<evidence type="ECO:0000256" key="1">
    <source>
        <dbReference type="SAM" id="MobiDB-lite"/>
    </source>
</evidence>